<dbReference type="EMBL" id="JBFOLJ010000008">
    <property type="protein sequence ID" value="KAL2514062.1"/>
    <property type="molecule type" value="Genomic_DNA"/>
</dbReference>
<dbReference type="Proteomes" id="UP001604277">
    <property type="component" value="Unassembled WGS sequence"/>
</dbReference>
<reference evidence="2" key="1">
    <citation type="submission" date="2024-07" db="EMBL/GenBank/DDBJ databases">
        <title>Two chromosome-level genome assemblies of Korean endemic species Abeliophyllum distichum and Forsythia ovata (Oleaceae).</title>
        <authorList>
            <person name="Jang H."/>
        </authorList>
    </citation>
    <scope>NUCLEOTIDE SEQUENCE [LARGE SCALE GENOMIC DNA]</scope>
</reference>
<comment type="caution">
    <text evidence="1">The sequence shown here is derived from an EMBL/GenBank/DDBJ whole genome shotgun (WGS) entry which is preliminary data.</text>
</comment>
<accession>A0ABD1TMU4</accession>
<sequence length="102" mass="11997">MLKLVKMYTSRSHVLNYELYKVLEMKIDELRSTVGGVEDINELHTENKRLWSMLVVFKDARAKAEYKIDMARTIQMMSDKARKQAELKLKICEDMAHAKHPI</sequence>
<organism evidence="1 2">
    <name type="scientific">Forsythia ovata</name>
    <dbReference type="NCBI Taxonomy" id="205694"/>
    <lineage>
        <taxon>Eukaryota</taxon>
        <taxon>Viridiplantae</taxon>
        <taxon>Streptophyta</taxon>
        <taxon>Embryophyta</taxon>
        <taxon>Tracheophyta</taxon>
        <taxon>Spermatophyta</taxon>
        <taxon>Magnoliopsida</taxon>
        <taxon>eudicotyledons</taxon>
        <taxon>Gunneridae</taxon>
        <taxon>Pentapetalae</taxon>
        <taxon>asterids</taxon>
        <taxon>lamiids</taxon>
        <taxon>Lamiales</taxon>
        <taxon>Oleaceae</taxon>
        <taxon>Forsythieae</taxon>
        <taxon>Forsythia</taxon>
    </lineage>
</organism>
<dbReference type="AlphaFoldDB" id="A0ABD1TMU4"/>
<evidence type="ECO:0000313" key="2">
    <source>
        <dbReference type="Proteomes" id="UP001604277"/>
    </source>
</evidence>
<name>A0ABD1TMU4_9LAMI</name>
<keyword evidence="2" id="KW-1185">Reference proteome</keyword>
<proteinExistence type="predicted"/>
<gene>
    <name evidence="1" type="ORF">Fot_28033</name>
</gene>
<evidence type="ECO:0000313" key="1">
    <source>
        <dbReference type="EMBL" id="KAL2514062.1"/>
    </source>
</evidence>
<protein>
    <submittedName>
        <fullName evidence="1">Uncharacterized protein</fullName>
    </submittedName>
</protein>